<dbReference type="GO" id="GO:0043565">
    <property type="term" value="F:sequence-specific DNA binding"/>
    <property type="evidence" value="ECO:0007669"/>
    <property type="project" value="InterPro"/>
</dbReference>
<protein>
    <submittedName>
        <fullName evidence="7">PAS domain S-box-containing protein</fullName>
    </submittedName>
</protein>
<dbReference type="OrthoDB" id="9814761at2"/>
<gene>
    <name evidence="7" type="ORF">SAMN02745216_04524</name>
</gene>
<dbReference type="GO" id="GO:0006355">
    <property type="term" value="P:regulation of DNA-templated transcription"/>
    <property type="evidence" value="ECO:0007669"/>
    <property type="project" value="InterPro"/>
</dbReference>
<dbReference type="InterPro" id="IPR027417">
    <property type="entry name" value="P-loop_NTPase"/>
</dbReference>
<keyword evidence="2" id="KW-0067">ATP-binding</keyword>
<dbReference type="Pfam" id="PF00158">
    <property type="entry name" value="Sigma54_activat"/>
    <property type="match status" value="1"/>
</dbReference>
<reference evidence="8" key="1">
    <citation type="submission" date="2016-11" db="EMBL/GenBank/DDBJ databases">
        <authorList>
            <person name="Varghese N."/>
            <person name="Submissions S."/>
        </authorList>
    </citation>
    <scope>NUCLEOTIDE SEQUENCE [LARGE SCALE GENOMIC DNA]</scope>
    <source>
        <strain evidence="8">DSM 16219</strain>
    </source>
</reference>
<feature type="domain" description="PAS" evidence="6">
    <location>
        <begin position="122"/>
        <end position="168"/>
    </location>
</feature>
<evidence type="ECO:0000313" key="7">
    <source>
        <dbReference type="EMBL" id="SHL05104.1"/>
    </source>
</evidence>
<organism evidence="7 8">
    <name type="scientific">Desulfatibacillum alkenivorans DSM 16219</name>
    <dbReference type="NCBI Taxonomy" id="1121393"/>
    <lineage>
        <taxon>Bacteria</taxon>
        <taxon>Pseudomonadati</taxon>
        <taxon>Thermodesulfobacteriota</taxon>
        <taxon>Desulfobacteria</taxon>
        <taxon>Desulfobacterales</taxon>
        <taxon>Desulfatibacillaceae</taxon>
        <taxon>Desulfatibacillum</taxon>
    </lineage>
</organism>
<dbReference type="InterPro" id="IPR002197">
    <property type="entry name" value="HTH_Fis"/>
</dbReference>
<dbReference type="InterPro" id="IPR025662">
    <property type="entry name" value="Sigma_54_int_dom_ATP-bd_1"/>
</dbReference>
<name>A0A1M6XGK1_9BACT</name>
<accession>A0A1M6XGK1</accession>
<dbReference type="Gene3D" id="3.30.450.20">
    <property type="entry name" value="PAS domain"/>
    <property type="match status" value="2"/>
</dbReference>
<dbReference type="GO" id="GO:0005524">
    <property type="term" value="F:ATP binding"/>
    <property type="evidence" value="ECO:0007669"/>
    <property type="project" value="UniProtKB-KW"/>
</dbReference>
<dbReference type="SUPFAM" id="SSF52540">
    <property type="entry name" value="P-loop containing nucleoside triphosphate hydrolases"/>
    <property type="match status" value="1"/>
</dbReference>
<dbReference type="InterPro" id="IPR035965">
    <property type="entry name" value="PAS-like_dom_sf"/>
</dbReference>
<dbReference type="SUPFAM" id="SSF55785">
    <property type="entry name" value="PYP-like sensor domain (PAS domain)"/>
    <property type="match status" value="2"/>
</dbReference>
<evidence type="ECO:0000256" key="2">
    <source>
        <dbReference type="ARBA" id="ARBA00022840"/>
    </source>
</evidence>
<dbReference type="Pfam" id="PF13426">
    <property type="entry name" value="PAS_9"/>
    <property type="match status" value="1"/>
</dbReference>
<dbReference type="EMBL" id="FQZU01000043">
    <property type="protein sequence ID" value="SHL05104.1"/>
    <property type="molecule type" value="Genomic_DNA"/>
</dbReference>
<dbReference type="FunFam" id="3.40.50.300:FF:000006">
    <property type="entry name" value="DNA-binding transcriptional regulator NtrC"/>
    <property type="match status" value="1"/>
</dbReference>
<dbReference type="STRING" id="1121393.SAMN02745216_04524"/>
<proteinExistence type="predicted"/>
<dbReference type="Proteomes" id="UP000183994">
    <property type="component" value="Unassembled WGS sequence"/>
</dbReference>
<dbReference type="SMART" id="SM00091">
    <property type="entry name" value="PAS"/>
    <property type="match status" value="1"/>
</dbReference>
<dbReference type="Pfam" id="PF02954">
    <property type="entry name" value="HTH_8"/>
    <property type="match status" value="1"/>
</dbReference>
<evidence type="ECO:0000256" key="3">
    <source>
        <dbReference type="ARBA" id="ARBA00023015"/>
    </source>
</evidence>
<keyword evidence="1" id="KW-0547">Nucleotide-binding</keyword>
<dbReference type="InterPro" id="IPR000014">
    <property type="entry name" value="PAS"/>
</dbReference>
<dbReference type="CDD" id="cd00009">
    <property type="entry name" value="AAA"/>
    <property type="match status" value="1"/>
</dbReference>
<dbReference type="CDD" id="cd00130">
    <property type="entry name" value="PAS"/>
    <property type="match status" value="1"/>
</dbReference>
<dbReference type="Gene3D" id="1.10.8.60">
    <property type="match status" value="1"/>
</dbReference>
<dbReference type="PANTHER" id="PTHR32071:SF57">
    <property type="entry name" value="C4-DICARBOXYLATE TRANSPORT TRANSCRIPTIONAL REGULATORY PROTEIN DCTD"/>
    <property type="match status" value="1"/>
</dbReference>
<evidence type="ECO:0000259" key="6">
    <source>
        <dbReference type="PROSITE" id="PS50112"/>
    </source>
</evidence>
<dbReference type="InterPro" id="IPR002078">
    <property type="entry name" value="Sigma_54_int"/>
</dbReference>
<evidence type="ECO:0000259" key="5">
    <source>
        <dbReference type="PROSITE" id="PS50045"/>
    </source>
</evidence>
<keyword evidence="3" id="KW-0805">Transcription regulation</keyword>
<dbReference type="InterPro" id="IPR003593">
    <property type="entry name" value="AAA+_ATPase"/>
</dbReference>
<dbReference type="AlphaFoldDB" id="A0A1M6XGK1"/>
<dbReference type="PANTHER" id="PTHR32071">
    <property type="entry name" value="TRANSCRIPTIONAL REGULATORY PROTEIN"/>
    <property type="match status" value="1"/>
</dbReference>
<dbReference type="PROSITE" id="PS50045">
    <property type="entry name" value="SIGMA54_INTERACT_4"/>
    <property type="match status" value="1"/>
</dbReference>
<evidence type="ECO:0000256" key="1">
    <source>
        <dbReference type="ARBA" id="ARBA00022741"/>
    </source>
</evidence>
<dbReference type="PROSITE" id="PS50112">
    <property type="entry name" value="PAS"/>
    <property type="match status" value="1"/>
</dbReference>
<sequence>MYAGDGVVALDKELTVMGCSRTARRLLGRGIRPGVPFPLEGVMKGLSLTQAKDAMHTAITRGAPRTGVRGQMIDGEGKRFSCLYSVHPLLGHTAKVIGVILVFREVKYFADATEEDNSLASSPSSLGAVFDSLPEGVFTIDTNWRITSFNQAAEQMTGFSRKEALGKQCRDIFRSDLCERGCPMRQAIESGSAKMDQDVRILDKGGAKLNLLVNVSVLRNTDGQLVGAVETFRCLTDEYHLPSLADKTGLFQGIVGQSNVMRRLFQMLPDVAASEASVLLTGESGTGKEIFARAIHSLSPSSKGPFVAVNCSAIAESLIEAEFFGHEKGSFTGADQSRAGRFEVAKGGTIFLDEVAELRPEHQVKLLRVLEQKMFERVGGTKTIPMEARVISATNLDITAMLEERTFREDLYYRLRTVPMHLPPLRERVEDIPLLVQHFIRMFNKKHHKEVRALDPKVLNFFMEYHWPGNVRELERVMEYAYVFVKGPVIMMKHLPTIEEFAAKRKSGIPQEIDDEASERRAILRALEKAGGKRQEAANLLGMSRTSLWRRMKSLGMC</sequence>
<keyword evidence="4" id="KW-0804">Transcription</keyword>
<dbReference type="SMART" id="SM00382">
    <property type="entry name" value="AAA"/>
    <property type="match status" value="1"/>
</dbReference>
<dbReference type="InterPro" id="IPR058031">
    <property type="entry name" value="AAA_lid_NorR"/>
</dbReference>
<feature type="domain" description="Sigma-54 factor interaction" evidence="5">
    <location>
        <begin position="254"/>
        <end position="483"/>
    </location>
</feature>
<dbReference type="SUPFAM" id="SSF46689">
    <property type="entry name" value="Homeodomain-like"/>
    <property type="match status" value="1"/>
</dbReference>
<dbReference type="InterPro" id="IPR009057">
    <property type="entry name" value="Homeodomain-like_sf"/>
</dbReference>
<dbReference type="Gene3D" id="3.40.50.300">
    <property type="entry name" value="P-loop containing nucleotide triphosphate hydrolases"/>
    <property type="match status" value="1"/>
</dbReference>
<evidence type="ECO:0000313" key="8">
    <source>
        <dbReference type="Proteomes" id="UP000183994"/>
    </source>
</evidence>
<dbReference type="NCBIfam" id="TIGR00229">
    <property type="entry name" value="sensory_box"/>
    <property type="match status" value="1"/>
</dbReference>
<evidence type="ECO:0000256" key="4">
    <source>
        <dbReference type="ARBA" id="ARBA00023163"/>
    </source>
</evidence>
<dbReference type="Pfam" id="PF25601">
    <property type="entry name" value="AAA_lid_14"/>
    <property type="match status" value="1"/>
</dbReference>
<dbReference type="Gene3D" id="1.10.10.60">
    <property type="entry name" value="Homeodomain-like"/>
    <property type="match status" value="1"/>
</dbReference>
<keyword evidence="8" id="KW-1185">Reference proteome</keyword>
<dbReference type="PRINTS" id="PR01590">
    <property type="entry name" value="HTHFIS"/>
</dbReference>
<dbReference type="PROSITE" id="PS00675">
    <property type="entry name" value="SIGMA54_INTERACT_1"/>
    <property type="match status" value="1"/>
</dbReference>